<name>A0A9W7YHW9_9FUNG</name>
<dbReference type="PANTHER" id="PTHR21500">
    <property type="entry name" value="TUBULIN-SPECIFIC CHAPERONE A"/>
    <property type="match status" value="1"/>
</dbReference>
<protein>
    <recommendedName>
        <fullName evidence="3">Tubulin-specific chaperone A</fullName>
    </recommendedName>
</protein>
<evidence type="ECO:0000256" key="1">
    <source>
        <dbReference type="ARBA" id="ARBA00006806"/>
    </source>
</evidence>
<accession>A0A9W7YHW9</accession>
<sequence>VLRQLKIKTGAVKRLVKEREVDLREVDEQRVRIEQMHGKEGVDDADIRKQNEVLEEALRMIPYTERRIRTAVQDLDGLVQATKEDGRAAKELDDADAAISAARRVVPTATD</sequence>
<evidence type="ECO:0000313" key="4">
    <source>
        <dbReference type="EMBL" id="KAJ1733919.1"/>
    </source>
</evidence>
<dbReference type="GO" id="GO:0007023">
    <property type="term" value="P:post-chaperonin tubulin folding pathway"/>
    <property type="evidence" value="ECO:0007669"/>
    <property type="project" value="UniProtKB-UniRule"/>
</dbReference>
<comment type="subcellular location">
    <subcellularLocation>
        <location evidence="3">Cytoplasm</location>
        <location evidence="3">Cytoskeleton</location>
    </subcellularLocation>
</comment>
<dbReference type="GO" id="GO:0005874">
    <property type="term" value="C:microtubule"/>
    <property type="evidence" value="ECO:0007669"/>
    <property type="project" value="UniProtKB-KW"/>
</dbReference>
<dbReference type="InterPro" id="IPR004226">
    <property type="entry name" value="TBCA"/>
</dbReference>
<dbReference type="Proteomes" id="UP001143981">
    <property type="component" value="Unassembled WGS sequence"/>
</dbReference>
<evidence type="ECO:0000313" key="5">
    <source>
        <dbReference type="Proteomes" id="UP001143981"/>
    </source>
</evidence>
<dbReference type="InterPro" id="IPR036126">
    <property type="entry name" value="TBCA_sf"/>
</dbReference>
<evidence type="ECO:0000256" key="2">
    <source>
        <dbReference type="ARBA" id="ARBA00023186"/>
    </source>
</evidence>
<dbReference type="Pfam" id="PF02970">
    <property type="entry name" value="TBCA"/>
    <property type="match status" value="1"/>
</dbReference>
<dbReference type="EMBL" id="JANBOI010000107">
    <property type="protein sequence ID" value="KAJ1733919.1"/>
    <property type="molecule type" value="Genomic_DNA"/>
</dbReference>
<keyword evidence="3" id="KW-0963">Cytoplasm</keyword>
<proteinExistence type="inferred from homology"/>
<feature type="non-terminal residue" evidence="4">
    <location>
        <position position="1"/>
    </location>
</feature>
<dbReference type="Gene3D" id="1.20.58.90">
    <property type="match status" value="1"/>
</dbReference>
<dbReference type="SUPFAM" id="SSF46988">
    <property type="entry name" value="Tubulin chaperone cofactor A"/>
    <property type="match status" value="1"/>
</dbReference>
<dbReference type="PANTHER" id="PTHR21500:SF0">
    <property type="entry name" value="TUBULIN-SPECIFIC CHAPERONE A"/>
    <property type="match status" value="1"/>
</dbReference>
<dbReference type="OrthoDB" id="296187at2759"/>
<dbReference type="GO" id="GO:0005829">
    <property type="term" value="C:cytosol"/>
    <property type="evidence" value="ECO:0007669"/>
    <property type="project" value="TreeGrafter"/>
</dbReference>
<organism evidence="4 5">
    <name type="scientific">Coemansia biformis</name>
    <dbReference type="NCBI Taxonomy" id="1286918"/>
    <lineage>
        <taxon>Eukaryota</taxon>
        <taxon>Fungi</taxon>
        <taxon>Fungi incertae sedis</taxon>
        <taxon>Zoopagomycota</taxon>
        <taxon>Kickxellomycotina</taxon>
        <taxon>Kickxellomycetes</taxon>
        <taxon>Kickxellales</taxon>
        <taxon>Kickxellaceae</taxon>
        <taxon>Coemansia</taxon>
    </lineage>
</organism>
<gene>
    <name evidence="4" type="ORF">LPJ61_001326</name>
</gene>
<reference evidence="4" key="1">
    <citation type="submission" date="2022-07" db="EMBL/GenBank/DDBJ databases">
        <title>Phylogenomic reconstructions and comparative analyses of Kickxellomycotina fungi.</title>
        <authorList>
            <person name="Reynolds N.K."/>
            <person name="Stajich J.E."/>
            <person name="Barry K."/>
            <person name="Grigoriev I.V."/>
            <person name="Crous P."/>
            <person name="Smith M.E."/>
        </authorList>
    </citation>
    <scope>NUCLEOTIDE SEQUENCE</scope>
    <source>
        <strain evidence="4">BCRC 34381</strain>
    </source>
</reference>
<keyword evidence="2 3" id="KW-0143">Chaperone</keyword>
<dbReference type="AlphaFoldDB" id="A0A9W7YHW9"/>
<dbReference type="GO" id="GO:0007021">
    <property type="term" value="P:tubulin complex assembly"/>
    <property type="evidence" value="ECO:0007669"/>
    <property type="project" value="UniProtKB-UniRule"/>
</dbReference>
<comment type="subunit">
    <text evidence="3">Supercomplex made of cofactors A to E. Cofactors A and D function by capturing and stabilizing tubulin in a quasi-native conformation. Cofactor E binds to the cofactor D-tubulin complex; interaction with cofactor C then causes the release of tubulin polypeptides that are committed to the native state.</text>
</comment>
<comment type="caution">
    <text evidence="4">The sequence shown here is derived from an EMBL/GenBank/DDBJ whole genome shotgun (WGS) entry which is preliminary data.</text>
</comment>
<keyword evidence="5" id="KW-1185">Reference proteome</keyword>
<comment type="similarity">
    <text evidence="1 3">Belongs to the TBCA family.</text>
</comment>
<evidence type="ECO:0000256" key="3">
    <source>
        <dbReference type="RuleBase" id="RU364030"/>
    </source>
</evidence>
<dbReference type="GO" id="GO:0048487">
    <property type="term" value="F:beta-tubulin binding"/>
    <property type="evidence" value="ECO:0007669"/>
    <property type="project" value="InterPro"/>
</dbReference>
<keyword evidence="3" id="KW-0493">Microtubule</keyword>
<keyword evidence="3" id="KW-0206">Cytoskeleton</keyword>